<dbReference type="PROSITE" id="PS00028">
    <property type="entry name" value="ZINC_FINGER_C2H2_1"/>
    <property type="match status" value="2"/>
</dbReference>
<reference evidence="7" key="1">
    <citation type="submission" date="2021-09" db="EMBL/GenBank/DDBJ databases">
        <authorList>
            <consortium name="AG Swart"/>
            <person name="Singh M."/>
            <person name="Singh A."/>
            <person name="Seah K."/>
            <person name="Emmerich C."/>
        </authorList>
    </citation>
    <scope>NUCLEOTIDE SEQUENCE</scope>
    <source>
        <strain evidence="7">ATCC30299</strain>
    </source>
</reference>
<evidence type="ECO:0000259" key="6">
    <source>
        <dbReference type="PROSITE" id="PS50157"/>
    </source>
</evidence>
<proteinExistence type="predicted"/>
<keyword evidence="4" id="KW-0862">Zinc</keyword>
<feature type="domain" description="C2H2-type" evidence="6">
    <location>
        <begin position="100"/>
        <end position="128"/>
    </location>
</feature>
<dbReference type="GO" id="GO:0008270">
    <property type="term" value="F:zinc ion binding"/>
    <property type="evidence" value="ECO:0007669"/>
    <property type="project" value="UniProtKB-KW"/>
</dbReference>
<feature type="domain" description="C2H2-type" evidence="6">
    <location>
        <begin position="70"/>
        <end position="98"/>
    </location>
</feature>
<dbReference type="AlphaFoldDB" id="A0AAU9K207"/>
<evidence type="ECO:0000256" key="5">
    <source>
        <dbReference type="PROSITE-ProRule" id="PRU00042"/>
    </source>
</evidence>
<dbReference type="SUPFAM" id="SSF57667">
    <property type="entry name" value="beta-beta-alpha zinc fingers"/>
    <property type="match status" value="1"/>
</dbReference>
<evidence type="ECO:0000256" key="1">
    <source>
        <dbReference type="ARBA" id="ARBA00022723"/>
    </source>
</evidence>
<dbReference type="EMBL" id="CAJZBQ010000043">
    <property type="protein sequence ID" value="CAG9327227.1"/>
    <property type="molecule type" value="Genomic_DNA"/>
</dbReference>
<gene>
    <name evidence="7" type="ORF">BSTOLATCC_MIC43267</name>
</gene>
<evidence type="ECO:0000313" key="7">
    <source>
        <dbReference type="EMBL" id="CAG9327227.1"/>
    </source>
</evidence>
<dbReference type="SMART" id="SM00355">
    <property type="entry name" value="ZnF_C2H2"/>
    <property type="match status" value="4"/>
</dbReference>
<dbReference type="InterPro" id="IPR036236">
    <property type="entry name" value="Znf_C2H2_sf"/>
</dbReference>
<keyword evidence="1" id="KW-0479">Metal-binding</keyword>
<evidence type="ECO:0000256" key="4">
    <source>
        <dbReference type="ARBA" id="ARBA00022833"/>
    </source>
</evidence>
<evidence type="ECO:0000313" key="8">
    <source>
        <dbReference type="Proteomes" id="UP001162131"/>
    </source>
</evidence>
<dbReference type="Gene3D" id="3.30.160.60">
    <property type="entry name" value="Classic Zinc Finger"/>
    <property type="match status" value="2"/>
</dbReference>
<sequence>MKLPIPQDIHPSISLIPELTCKSCSLSFLTAQDLALHQSEVQKERLREPGVFEIPSKIENPQPPSDKSELTCFECSKIFSTEKGLHQHEGKIHNFSKRSFKCQICYKKFRDQSALKFHSRQVHERSTRVSCEDCKQTFYSKYVFDKHLKNCAIQEL</sequence>
<dbReference type="Proteomes" id="UP001162131">
    <property type="component" value="Unassembled WGS sequence"/>
</dbReference>
<protein>
    <recommendedName>
        <fullName evidence="6">C2H2-type domain-containing protein</fullName>
    </recommendedName>
</protein>
<evidence type="ECO:0000256" key="2">
    <source>
        <dbReference type="ARBA" id="ARBA00022737"/>
    </source>
</evidence>
<keyword evidence="3 5" id="KW-0863">Zinc-finger</keyword>
<dbReference type="GO" id="GO:0000977">
    <property type="term" value="F:RNA polymerase II transcription regulatory region sequence-specific DNA binding"/>
    <property type="evidence" value="ECO:0007669"/>
    <property type="project" value="TreeGrafter"/>
</dbReference>
<evidence type="ECO:0000256" key="3">
    <source>
        <dbReference type="ARBA" id="ARBA00022771"/>
    </source>
</evidence>
<keyword evidence="2" id="KW-0677">Repeat</keyword>
<dbReference type="GO" id="GO:0005634">
    <property type="term" value="C:nucleus"/>
    <property type="evidence" value="ECO:0007669"/>
    <property type="project" value="TreeGrafter"/>
</dbReference>
<accession>A0AAU9K207</accession>
<dbReference type="InterPro" id="IPR013087">
    <property type="entry name" value="Znf_C2H2_type"/>
</dbReference>
<organism evidence="7 8">
    <name type="scientific">Blepharisma stoltei</name>
    <dbReference type="NCBI Taxonomy" id="1481888"/>
    <lineage>
        <taxon>Eukaryota</taxon>
        <taxon>Sar</taxon>
        <taxon>Alveolata</taxon>
        <taxon>Ciliophora</taxon>
        <taxon>Postciliodesmatophora</taxon>
        <taxon>Heterotrichea</taxon>
        <taxon>Heterotrichida</taxon>
        <taxon>Blepharismidae</taxon>
        <taxon>Blepharisma</taxon>
    </lineage>
</organism>
<dbReference type="PANTHER" id="PTHR24379">
    <property type="entry name" value="KRAB AND ZINC FINGER DOMAIN-CONTAINING"/>
    <property type="match status" value="1"/>
</dbReference>
<comment type="caution">
    <text evidence="7">The sequence shown here is derived from an EMBL/GenBank/DDBJ whole genome shotgun (WGS) entry which is preliminary data.</text>
</comment>
<dbReference type="GO" id="GO:0000981">
    <property type="term" value="F:DNA-binding transcription factor activity, RNA polymerase II-specific"/>
    <property type="evidence" value="ECO:0007669"/>
    <property type="project" value="TreeGrafter"/>
</dbReference>
<keyword evidence="8" id="KW-1185">Reference proteome</keyword>
<dbReference type="PANTHER" id="PTHR24379:SF127">
    <property type="entry name" value="BLOODY FINGERS-RELATED"/>
    <property type="match status" value="1"/>
</dbReference>
<dbReference type="PROSITE" id="PS50157">
    <property type="entry name" value="ZINC_FINGER_C2H2_2"/>
    <property type="match status" value="2"/>
</dbReference>
<name>A0AAU9K207_9CILI</name>
<dbReference type="Pfam" id="PF00096">
    <property type="entry name" value="zf-C2H2"/>
    <property type="match status" value="1"/>
</dbReference>